<proteinExistence type="predicted"/>
<protein>
    <submittedName>
        <fullName evidence="2">Uncharacterized protein</fullName>
    </submittedName>
</protein>
<evidence type="ECO:0000313" key="1">
    <source>
        <dbReference type="Proteomes" id="UP000887576"/>
    </source>
</evidence>
<organism evidence="1 2">
    <name type="scientific">Panagrolaimus sp. JU765</name>
    <dbReference type="NCBI Taxonomy" id="591449"/>
    <lineage>
        <taxon>Eukaryota</taxon>
        <taxon>Metazoa</taxon>
        <taxon>Ecdysozoa</taxon>
        <taxon>Nematoda</taxon>
        <taxon>Chromadorea</taxon>
        <taxon>Rhabditida</taxon>
        <taxon>Tylenchina</taxon>
        <taxon>Panagrolaimomorpha</taxon>
        <taxon>Panagrolaimoidea</taxon>
        <taxon>Panagrolaimidae</taxon>
        <taxon>Panagrolaimus</taxon>
    </lineage>
</organism>
<sequence>MNKQAVLLRESAEITDETTTTTVAPTPAPFTNAVIDAYGRRYSNNAFADMTSYYRVPANLPQYQDEQNF</sequence>
<dbReference type="Proteomes" id="UP000887576">
    <property type="component" value="Unplaced"/>
</dbReference>
<reference evidence="2" key="1">
    <citation type="submission" date="2022-11" db="UniProtKB">
        <authorList>
            <consortium name="WormBaseParasite"/>
        </authorList>
    </citation>
    <scope>IDENTIFICATION</scope>
</reference>
<evidence type="ECO:0000313" key="2">
    <source>
        <dbReference type="WBParaSite" id="JU765_v2.g6680.t1"/>
    </source>
</evidence>
<dbReference type="WBParaSite" id="JU765_v2.g6680.t1">
    <property type="protein sequence ID" value="JU765_v2.g6680.t1"/>
    <property type="gene ID" value="JU765_v2.g6680"/>
</dbReference>
<name>A0AC34RH73_9BILA</name>
<accession>A0AC34RH73</accession>